<keyword evidence="2" id="KW-0378">Hydrolase</keyword>
<protein>
    <recommendedName>
        <fullName evidence="1">protein-tyrosine-phosphatase</fullName>
        <ecNumber evidence="1">3.1.3.48</ecNumber>
    </recommendedName>
</protein>
<keyword evidence="2" id="KW-0904">Protein phosphatase</keyword>
<dbReference type="SUPFAM" id="SSF52799">
    <property type="entry name" value="(Phosphotyrosine protein) phosphatases II"/>
    <property type="match status" value="1"/>
</dbReference>
<dbReference type="InterPro" id="IPR000242">
    <property type="entry name" value="PTP_cat"/>
</dbReference>
<evidence type="ECO:0000313" key="6">
    <source>
        <dbReference type="Proteomes" id="UP000316079"/>
    </source>
</evidence>
<dbReference type="OrthoDB" id="10051650at2759"/>
<dbReference type="EC" id="3.1.3.48" evidence="1"/>
<dbReference type="SMART" id="SM00404">
    <property type="entry name" value="PTPc_motif"/>
    <property type="match status" value="1"/>
</dbReference>
<evidence type="ECO:0000256" key="2">
    <source>
        <dbReference type="ARBA" id="ARBA00022912"/>
    </source>
</evidence>
<dbReference type="InterPro" id="IPR029021">
    <property type="entry name" value="Prot-tyrosine_phosphatase-like"/>
</dbReference>
<evidence type="ECO:0000259" key="3">
    <source>
        <dbReference type="PROSITE" id="PS50055"/>
    </source>
</evidence>
<organism evidence="5 6">
    <name type="scientific">Danionella cerebrum</name>
    <dbReference type="NCBI Taxonomy" id="2873325"/>
    <lineage>
        <taxon>Eukaryota</taxon>
        <taxon>Metazoa</taxon>
        <taxon>Chordata</taxon>
        <taxon>Craniata</taxon>
        <taxon>Vertebrata</taxon>
        <taxon>Euteleostomi</taxon>
        <taxon>Actinopterygii</taxon>
        <taxon>Neopterygii</taxon>
        <taxon>Teleostei</taxon>
        <taxon>Ostariophysi</taxon>
        <taxon>Cypriniformes</taxon>
        <taxon>Danionidae</taxon>
        <taxon>Danioninae</taxon>
        <taxon>Danionella</taxon>
    </lineage>
</organism>
<evidence type="ECO:0000313" key="5">
    <source>
        <dbReference type="EMBL" id="TRY56705.1"/>
    </source>
</evidence>
<dbReference type="EMBL" id="SRMA01027267">
    <property type="protein sequence ID" value="TRY56705.1"/>
    <property type="molecule type" value="Genomic_DNA"/>
</dbReference>
<proteinExistence type="predicted"/>
<evidence type="ECO:0000256" key="1">
    <source>
        <dbReference type="ARBA" id="ARBA00013064"/>
    </source>
</evidence>
<dbReference type="InterPro" id="IPR050348">
    <property type="entry name" value="Protein-Tyr_Phosphatase"/>
</dbReference>
<dbReference type="PANTHER" id="PTHR19134">
    <property type="entry name" value="RECEPTOR-TYPE TYROSINE-PROTEIN PHOSPHATASE"/>
    <property type="match status" value="1"/>
</dbReference>
<dbReference type="InterPro" id="IPR000387">
    <property type="entry name" value="Tyr_Pase_dom"/>
</dbReference>
<dbReference type="Proteomes" id="UP000316079">
    <property type="component" value="Unassembled WGS sequence"/>
</dbReference>
<feature type="domain" description="Tyrosine specific protein phosphatases" evidence="4">
    <location>
        <begin position="393"/>
        <end position="450"/>
    </location>
</feature>
<dbReference type="STRING" id="623744.A0A553MU58"/>
<dbReference type="Pfam" id="PF00102">
    <property type="entry name" value="Y_phosphatase"/>
    <property type="match status" value="1"/>
</dbReference>
<sequence>MKKKVSSFFARVWKAVKRPFCNKNVVKTFVSPEHTETSGPIVSPVYRRDRSAGKEPEQKLIGSAGCGLAVTENAAPIGSGGGGIVVTEHDNPLTRWSLKIDWSNESGILSDPGCDLLSLKSESELGSMSPRLNDDEDNLLEDRMSPPVYSPIPGMTRITATVSKTESIHPAEKGGLDKQGLLELVTHWRQVIDYEFMKIDTDGNLPTTVVHNSWKPTKKRVHWSRFINNNLLDGYKCKDAYIAAEDPSPEMFGDFWRMVWEKKATVIVMTKRLSLHDQDKCEQYWPQESEQTQSFGNIMVRNVYTQTFEDYNLTWLEVIDTKAQECRYVSHFQYLTWPSLGAPHSTSAFLSFRKKVKERQESFRELFPDWTGPSCGPPMVVHGAEDWTGPSCGPPMVVHGAEGVGRAGTFCAIDICLSRLEDIGTVDIGRTVWRMRTQRPLCVQTAQQYFFCYKAVLEFIQTTHSQHESNI</sequence>
<keyword evidence="6" id="KW-1185">Reference proteome</keyword>
<name>A0A553MU58_9TELE</name>
<comment type="caution">
    <text evidence="5">The sequence shown here is derived from an EMBL/GenBank/DDBJ whole genome shotgun (WGS) entry which is preliminary data.</text>
</comment>
<feature type="domain" description="Tyrosine-protein phosphatase" evidence="3">
    <location>
        <begin position="188"/>
        <end position="459"/>
    </location>
</feature>
<dbReference type="AlphaFoldDB" id="A0A553MU58"/>
<dbReference type="PANTHER" id="PTHR19134:SF328">
    <property type="entry name" value="PROTEIN TYROSINE PHOSPHATASE NON-RECEPTOR TYPE 9B"/>
    <property type="match status" value="1"/>
</dbReference>
<dbReference type="InterPro" id="IPR003595">
    <property type="entry name" value="Tyr_Pase_cat"/>
</dbReference>
<evidence type="ECO:0000259" key="4">
    <source>
        <dbReference type="PROSITE" id="PS50056"/>
    </source>
</evidence>
<dbReference type="PRINTS" id="PR00700">
    <property type="entry name" value="PRTYPHPHTASE"/>
</dbReference>
<dbReference type="PROSITE" id="PS50056">
    <property type="entry name" value="TYR_PHOSPHATASE_2"/>
    <property type="match status" value="1"/>
</dbReference>
<dbReference type="Gene3D" id="3.90.190.10">
    <property type="entry name" value="Protein tyrosine phosphatase superfamily"/>
    <property type="match status" value="1"/>
</dbReference>
<dbReference type="SMART" id="SM00194">
    <property type="entry name" value="PTPc"/>
    <property type="match status" value="1"/>
</dbReference>
<dbReference type="PROSITE" id="PS50055">
    <property type="entry name" value="TYR_PHOSPHATASE_PTP"/>
    <property type="match status" value="1"/>
</dbReference>
<reference evidence="5 6" key="1">
    <citation type="journal article" date="2019" name="Sci. Data">
        <title>Hybrid genome assembly and annotation of Danionella translucida.</title>
        <authorList>
            <person name="Kadobianskyi M."/>
            <person name="Schulze L."/>
            <person name="Schuelke M."/>
            <person name="Judkewitz B."/>
        </authorList>
    </citation>
    <scope>NUCLEOTIDE SEQUENCE [LARGE SCALE GENOMIC DNA]</scope>
    <source>
        <strain evidence="5 6">Bolton</strain>
    </source>
</reference>
<accession>A0A553MU58</accession>
<gene>
    <name evidence="5" type="ORF">DNTS_012973</name>
</gene>
<dbReference type="GO" id="GO:0004725">
    <property type="term" value="F:protein tyrosine phosphatase activity"/>
    <property type="evidence" value="ECO:0007669"/>
    <property type="project" value="UniProtKB-EC"/>
</dbReference>